<accession>A0AAD4DJE3</accession>
<dbReference type="EMBL" id="JAAAIL010000116">
    <property type="protein sequence ID" value="KAG0279571.1"/>
    <property type="molecule type" value="Genomic_DNA"/>
</dbReference>
<feature type="compositionally biased region" description="Low complexity" evidence="1">
    <location>
        <begin position="1000"/>
        <end position="1019"/>
    </location>
</feature>
<reference evidence="2" key="1">
    <citation type="journal article" date="2020" name="Fungal Divers.">
        <title>Resolving the Mortierellaceae phylogeny through synthesis of multi-gene phylogenetics and phylogenomics.</title>
        <authorList>
            <person name="Vandepol N."/>
            <person name="Liber J."/>
            <person name="Desiro A."/>
            <person name="Na H."/>
            <person name="Kennedy M."/>
            <person name="Barry K."/>
            <person name="Grigoriev I.V."/>
            <person name="Miller A.N."/>
            <person name="O'Donnell K."/>
            <person name="Stajich J.E."/>
            <person name="Bonito G."/>
        </authorList>
    </citation>
    <scope>NUCLEOTIDE SEQUENCE</scope>
    <source>
        <strain evidence="2">NRRL 28262</strain>
    </source>
</reference>
<feature type="region of interest" description="Disordered" evidence="1">
    <location>
        <begin position="315"/>
        <end position="433"/>
    </location>
</feature>
<evidence type="ECO:0000256" key="1">
    <source>
        <dbReference type="SAM" id="MobiDB-lite"/>
    </source>
</evidence>
<protein>
    <recommendedName>
        <fullName evidence="4">Cyclin N-terminal domain-containing protein</fullName>
    </recommendedName>
</protein>
<feature type="region of interest" description="Disordered" evidence="1">
    <location>
        <begin position="1"/>
        <end position="49"/>
    </location>
</feature>
<comment type="caution">
    <text evidence="2">The sequence shown here is derived from an EMBL/GenBank/DDBJ whole genome shotgun (WGS) entry which is preliminary data.</text>
</comment>
<feature type="compositionally biased region" description="Polar residues" evidence="1">
    <location>
        <begin position="33"/>
        <end position="43"/>
    </location>
</feature>
<feature type="compositionally biased region" description="Low complexity" evidence="1">
    <location>
        <begin position="97"/>
        <end position="112"/>
    </location>
</feature>
<gene>
    <name evidence="2" type="ORF">BGZ95_000821</name>
</gene>
<dbReference type="PANTHER" id="PTHR14248">
    <property type="entry name" value="CYCLIN Y, ISOFORM A"/>
    <property type="match status" value="1"/>
</dbReference>
<feature type="region of interest" description="Disordered" evidence="1">
    <location>
        <begin position="986"/>
        <end position="1050"/>
    </location>
</feature>
<feature type="compositionally biased region" description="Low complexity" evidence="1">
    <location>
        <begin position="511"/>
        <end position="531"/>
    </location>
</feature>
<evidence type="ECO:0000313" key="3">
    <source>
        <dbReference type="Proteomes" id="UP001194580"/>
    </source>
</evidence>
<organism evidence="2 3">
    <name type="scientific">Linnemannia exigua</name>
    <dbReference type="NCBI Taxonomy" id="604196"/>
    <lineage>
        <taxon>Eukaryota</taxon>
        <taxon>Fungi</taxon>
        <taxon>Fungi incertae sedis</taxon>
        <taxon>Mucoromycota</taxon>
        <taxon>Mortierellomycotina</taxon>
        <taxon>Mortierellomycetes</taxon>
        <taxon>Mortierellales</taxon>
        <taxon>Mortierellaceae</taxon>
        <taxon>Linnemannia</taxon>
    </lineage>
</organism>
<evidence type="ECO:0008006" key="4">
    <source>
        <dbReference type="Google" id="ProtNLM"/>
    </source>
</evidence>
<dbReference type="AlphaFoldDB" id="A0AAD4DJE3"/>
<proteinExistence type="predicted"/>
<feature type="compositionally biased region" description="Basic and acidic residues" evidence="1">
    <location>
        <begin position="388"/>
        <end position="407"/>
    </location>
</feature>
<dbReference type="Gene3D" id="1.10.472.10">
    <property type="entry name" value="Cyclin-like"/>
    <property type="match status" value="1"/>
</dbReference>
<feature type="compositionally biased region" description="Polar residues" evidence="1">
    <location>
        <begin position="1020"/>
        <end position="1039"/>
    </location>
</feature>
<dbReference type="Proteomes" id="UP001194580">
    <property type="component" value="Unassembled WGS sequence"/>
</dbReference>
<sequence length="1071" mass="118077">MQKPVNPKIRETPSASSKLHPKASLLAFLNPTGRKNQPSNGTHLHQDEGRQAAIPSLEEEQHQHVFYSTQPNAARRGPLHDTLGDLDTVDRYKHIFQNRPINNQHNNNSSNRLAISHNDNDNDHLPQHSNATYNTTKHALQQPQLQQTSSQQIISRTKYSDRDQRLAKEQLRAVRRNLRSCSPNSSYFRRYAAMADDWRNFLPQDQLSGASEEEEDVEKEERMYATNDVYDSCEDESKAVRSSKPPLSKKDTYTRTIPSTSASMPSFVKELLREEELAMLVSSAQFNSHHNLAAQHSSDSQTWSREDLGGLLRNESLSSTRSSLMSSDDTEANDADAEESYSPPGRIGVTTRRNRVVKTNGPWTRYACQHQRPLKAGAGSSSAITDVAKSDYRRPSRRNNDSKKIGPADKCPTGRRRSPRRTIRHHHQQYPQQPAAHFGRIHLEDIVRGIESEFTLDLDLDEGSDVAESEDSLTYLVSGYENSGVDEDDEEEDLISSVRRLHQTTTAQRESVNSGSASAASSIAESISPQSTLLNSSDSRSEASVEAPSPPSVPIKSTTLQLEQPPKYNYHKEDRPVATATVPLHQEPASSSPTTALVEAAAIVLASAREAIKEEKESATHVRPSLKLQTHAMGGIAPGALSAFESRPLGSQYSLTKCNSTSSLYIDSTMAKSDVDETLRATERIVNSSSYQPSERVLMSQADIFDFMRFIFDCGQNLGAENAIITLIYVERMTELGNLSFHAINWRRLLLGALILSIKVWEDLAVFNSDVCAIFEGLSVKDVNALERFSMAKLQYNVSVKRSLYAAYYFRLRDVSEQQYNMHYGQLTLSMSQRDFQGQGVGAGSSQVMMMFPRNDSCASTTSRGSNRAGSNVGLMGMGMGMATGSGTINSGNASLASMTHHSKVPVGPGYRKWTLKPLSVREADRLEARSAVYCSNMMMEEQERRDAGCCLDEYSSASPEELHNLSATLLAAASMHTIASSASSNAAGGASAESKHGMMSTSTSTSSSVATMASSSVSDLATTKQLQQQEKQSDTTAPTEGAIEPTRRVLRLKKSRSDFFFQNTTPASIM</sequence>
<feature type="compositionally biased region" description="Basic residues" evidence="1">
    <location>
        <begin position="413"/>
        <end position="428"/>
    </location>
</feature>
<feature type="compositionally biased region" description="Polar residues" evidence="1">
    <location>
        <begin position="127"/>
        <end position="139"/>
    </location>
</feature>
<feature type="region of interest" description="Disordered" evidence="1">
    <location>
        <begin position="503"/>
        <end position="560"/>
    </location>
</feature>
<keyword evidence="3" id="KW-1185">Reference proteome</keyword>
<feature type="region of interest" description="Disordered" evidence="1">
    <location>
        <begin position="236"/>
        <end position="260"/>
    </location>
</feature>
<name>A0AAD4DJE3_9FUNG</name>
<feature type="compositionally biased region" description="Low complexity" evidence="1">
    <location>
        <begin position="140"/>
        <end position="152"/>
    </location>
</feature>
<dbReference type="CDD" id="cd20540">
    <property type="entry name" value="CYCLIN_CCNY_like"/>
    <property type="match status" value="1"/>
</dbReference>
<feature type="region of interest" description="Disordered" evidence="1">
    <location>
        <begin position="97"/>
        <end position="164"/>
    </location>
</feature>
<feature type="compositionally biased region" description="Low complexity" evidence="1">
    <location>
        <begin position="315"/>
        <end position="327"/>
    </location>
</feature>
<evidence type="ECO:0000313" key="2">
    <source>
        <dbReference type="EMBL" id="KAG0279571.1"/>
    </source>
</evidence>
<feature type="compositionally biased region" description="Acidic residues" evidence="1">
    <location>
        <begin position="328"/>
        <end position="339"/>
    </location>
</feature>